<evidence type="ECO:0000313" key="3">
    <source>
        <dbReference type="EMBL" id="GBG23715.1"/>
    </source>
</evidence>
<dbReference type="InterPro" id="IPR025054">
    <property type="entry name" value="DUF3991"/>
</dbReference>
<evidence type="ECO:0000259" key="2">
    <source>
        <dbReference type="Pfam" id="PF13154"/>
    </source>
</evidence>
<keyword evidence="1" id="KW-0175">Coiled coil</keyword>
<feature type="domain" description="DUF3991" evidence="2">
    <location>
        <begin position="221"/>
        <end position="270"/>
    </location>
</feature>
<name>A0A2R5FZL4_NOSCO</name>
<proteinExistence type="predicted"/>
<organism evidence="3 4">
    <name type="scientific">Nostoc commune NIES-4072</name>
    <dbReference type="NCBI Taxonomy" id="2005467"/>
    <lineage>
        <taxon>Bacteria</taxon>
        <taxon>Bacillati</taxon>
        <taxon>Cyanobacteriota</taxon>
        <taxon>Cyanophyceae</taxon>
        <taxon>Nostocales</taxon>
        <taxon>Nostocaceae</taxon>
        <taxon>Nostoc</taxon>
    </lineage>
</organism>
<evidence type="ECO:0000256" key="1">
    <source>
        <dbReference type="SAM" id="Coils"/>
    </source>
</evidence>
<accession>A0A2R5FZL4</accession>
<reference evidence="3 4" key="1">
    <citation type="submission" date="2017-06" db="EMBL/GenBank/DDBJ databases">
        <title>Genome sequencing of cyanobaciteial culture collection at National Institute for Environmental Studies (NIES).</title>
        <authorList>
            <person name="Hirose Y."/>
            <person name="Shimura Y."/>
            <person name="Fujisawa T."/>
            <person name="Nakamura Y."/>
            <person name="Kawachi M."/>
        </authorList>
    </citation>
    <scope>NUCLEOTIDE SEQUENCE [LARGE SCALE GENOMIC DNA]</scope>
    <source>
        <strain evidence="3 4">NIES-4072</strain>
    </source>
</reference>
<evidence type="ECO:0000313" key="4">
    <source>
        <dbReference type="Proteomes" id="UP000245124"/>
    </source>
</evidence>
<dbReference type="SUPFAM" id="SSF57783">
    <property type="entry name" value="Zinc beta-ribbon"/>
    <property type="match status" value="1"/>
</dbReference>
<dbReference type="EMBL" id="BDUD01000009">
    <property type="protein sequence ID" value="GBG23715.1"/>
    <property type="molecule type" value="Genomic_DNA"/>
</dbReference>
<dbReference type="Proteomes" id="UP000245124">
    <property type="component" value="Unassembled WGS sequence"/>
</dbReference>
<dbReference type="Pfam" id="PF13154">
    <property type="entry name" value="DUF3991"/>
    <property type="match status" value="1"/>
</dbReference>
<comment type="caution">
    <text evidence="3">The sequence shown here is derived from an EMBL/GenBank/DDBJ whole genome shotgun (WGS) entry which is preliminary data.</text>
</comment>
<protein>
    <recommendedName>
        <fullName evidence="2">DUF3991 domain-containing protein</fullName>
    </recommendedName>
</protein>
<feature type="coiled-coil region" evidence="1">
    <location>
        <begin position="48"/>
        <end position="108"/>
    </location>
</feature>
<sequence>MRQFQDSYSEATQHLGLERGIKGSRAQHQEIKDFYSIVNAGIEPDSSLTQLQLQAKAADRDRAQAKKQQMEATAKAKALENELKDKRIKELEAQVAFWQEQTKLLRDLALEDVAWELGLNYERERWRGHGHIINIDGSKFYDFAPEHSKGGGGAIDLVMHVNQCNFRQAVVWLDERFGSDGVERAANAHVKNRAADIIQTEPRPQFTPPVEDKSNWTAVERYLNQFRGIPSDCVQMLHNQGLVYADQQQNAVFVMRNQQGQRNGAFLRGTRGRAGEAVTKCKLNSLVQ</sequence>
<keyword evidence="4" id="KW-1185">Reference proteome</keyword>
<gene>
    <name evidence="3" type="ORF">NIES4072_74270</name>
</gene>
<dbReference type="AlphaFoldDB" id="A0A2R5FZL4"/>